<dbReference type="PANTHER" id="PTHR24408:SF58">
    <property type="entry name" value="TRANSCRIPTION FACTOR (TFIIIA), PUTATIVE (AFU_ORTHOLOGUE AFUA_1G05150)-RELATED"/>
    <property type="match status" value="1"/>
</dbReference>
<evidence type="ECO:0000313" key="8">
    <source>
        <dbReference type="EMBL" id="KAL1517050.1"/>
    </source>
</evidence>
<evidence type="ECO:0000259" key="7">
    <source>
        <dbReference type="PROSITE" id="PS50157"/>
    </source>
</evidence>
<keyword evidence="9" id="KW-1185">Reference proteome</keyword>
<feature type="domain" description="C2H2-type" evidence="7">
    <location>
        <begin position="489"/>
        <end position="516"/>
    </location>
</feature>
<proteinExistence type="predicted"/>
<feature type="domain" description="C2H2-type" evidence="7">
    <location>
        <begin position="607"/>
        <end position="635"/>
    </location>
</feature>
<feature type="compositionally biased region" description="Acidic residues" evidence="6">
    <location>
        <begin position="317"/>
        <end position="328"/>
    </location>
</feature>
<feature type="compositionally biased region" description="Basic and acidic residues" evidence="6">
    <location>
        <begin position="110"/>
        <end position="127"/>
    </location>
</feature>
<dbReference type="Pfam" id="PF13912">
    <property type="entry name" value="zf-C2H2_6"/>
    <property type="match status" value="2"/>
</dbReference>
<dbReference type="SUPFAM" id="SSF57667">
    <property type="entry name" value="beta-beta-alpha zinc fingers"/>
    <property type="match status" value="4"/>
</dbReference>
<dbReference type="Pfam" id="PF00096">
    <property type="entry name" value="zf-C2H2"/>
    <property type="match status" value="4"/>
</dbReference>
<feature type="compositionally biased region" description="Acidic residues" evidence="6">
    <location>
        <begin position="210"/>
        <end position="219"/>
    </location>
</feature>
<evidence type="ECO:0000256" key="6">
    <source>
        <dbReference type="SAM" id="MobiDB-lite"/>
    </source>
</evidence>
<dbReference type="FunFam" id="3.30.160.60:FF:001049">
    <property type="entry name" value="zinc finger protein 319"/>
    <property type="match status" value="1"/>
</dbReference>
<feature type="domain" description="C2H2-type" evidence="7">
    <location>
        <begin position="551"/>
        <end position="578"/>
    </location>
</feature>
<feature type="region of interest" description="Disordered" evidence="6">
    <location>
        <begin position="96"/>
        <end position="129"/>
    </location>
</feature>
<keyword evidence="2" id="KW-0677">Repeat</keyword>
<dbReference type="InterPro" id="IPR036236">
    <property type="entry name" value="Znf_C2H2_sf"/>
</dbReference>
<dbReference type="PROSITE" id="PS50157">
    <property type="entry name" value="ZINC_FINGER_C2H2_2"/>
    <property type="match status" value="7"/>
</dbReference>
<dbReference type="GO" id="GO:0008270">
    <property type="term" value="F:zinc ion binding"/>
    <property type="evidence" value="ECO:0007669"/>
    <property type="project" value="UniProtKB-KW"/>
</dbReference>
<evidence type="ECO:0000256" key="4">
    <source>
        <dbReference type="ARBA" id="ARBA00022833"/>
    </source>
</evidence>
<keyword evidence="1" id="KW-0479">Metal-binding</keyword>
<feature type="region of interest" description="Disordered" evidence="6">
    <location>
        <begin position="182"/>
        <end position="256"/>
    </location>
</feature>
<feature type="domain" description="C2H2-type" evidence="7">
    <location>
        <begin position="432"/>
        <end position="459"/>
    </location>
</feature>
<evidence type="ECO:0000313" key="9">
    <source>
        <dbReference type="Proteomes" id="UP001566132"/>
    </source>
</evidence>
<reference evidence="8 9" key="1">
    <citation type="submission" date="2024-05" db="EMBL/GenBank/DDBJ databases">
        <title>Genetic variation in Jamaican populations of the coffee berry borer (Hypothenemus hampei).</title>
        <authorList>
            <person name="Errbii M."/>
            <person name="Myrie A."/>
        </authorList>
    </citation>
    <scope>NUCLEOTIDE SEQUENCE [LARGE SCALE GENOMIC DNA]</scope>
    <source>
        <strain evidence="8">JA-Hopewell-2020-01-JO</strain>
        <tissue evidence="8">Whole body</tissue>
    </source>
</reference>
<dbReference type="Gene3D" id="3.30.160.60">
    <property type="entry name" value="Classic Zinc Finger"/>
    <property type="match status" value="6"/>
</dbReference>
<feature type="region of interest" description="Disordered" evidence="6">
    <location>
        <begin position="385"/>
        <end position="409"/>
    </location>
</feature>
<organism evidence="8 9">
    <name type="scientific">Hypothenemus hampei</name>
    <name type="common">Coffee berry borer</name>
    <dbReference type="NCBI Taxonomy" id="57062"/>
    <lineage>
        <taxon>Eukaryota</taxon>
        <taxon>Metazoa</taxon>
        <taxon>Ecdysozoa</taxon>
        <taxon>Arthropoda</taxon>
        <taxon>Hexapoda</taxon>
        <taxon>Insecta</taxon>
        <taxon>Pterygota</taxon>
        <taxon>Neoptera</taxon>
        <taxon>Endopterygota</taxon>
        <taxon>Coleoptera</taxon>
        <taxon>Polyphaga</taxon>
        <taxon>Cucujiformia</taxon>
        <taxon>Curculionidae</taxon>
        <taxon>Scolytinae</taxon>
        <taxon>Hypothenemus</taxon>
    </lineage>
</organism>
<sequence>MSRQSEDSLETRSLIGKIVIYDKPNKPSVDTFNQFRTIPLDSGDIVFSNTEAVFSDNEDEIKLEFQEVADAVEIKEEDIYNNALEEVNEIVNEFLEDNSDSEQEESIENISKEISKSNESPKKKNNNEETIVVNNQLNKIQKPVKTSVKSQQSTILNFFTKPPSEDSLLSVDKESSIKKTPIKKSNIIESSPKLDVKQRRTRKARKRYVDEDDSLDEEPPVSLEEAPVAKRKKAAKREISIKEQDEQEQSQEITTENLDELINNTEEQGSVFNVTETDLDQLVAEDVPAKRTSPRKLSEKNQKQLKLTEMSSIKNENEEENEEDDYASDDSRKEWVPDEYAEYKRQHNRKSTNNKMHKCKFCSLEFGSYYSLRKHRALEHDDVGKDRKEATFEEEGTVEDDDSDEESRGEWMPQDYAEYKIKHSKMKRSQWYKCKICCAVFSNYYKLSKHKVEHETKSDPYECKQCEAKFKDVETFTAHIRVHQGKDPYKCKKCEEGFQTKEELTSHEVVHVLKKPPTTDKRFRCDICDKEFRKLCDIERHTRVHTGEKPCECKICHKRFQQTHNLSKHLLTHLHVRPFQCEICNKKFGRIDVLNRHLLTHSMEKPFKCGLCNKGFIRQVQLTNHMEKTHPDTMENMSNVNVTDEISVTPLA</sequence>
<gene>
    <name evidence="8" type="ORF">ABEB36_000865</name>
</gene>
<dbReference type="EMBL" id="JBDJPC010000001">
    <property type="protein sequence ID" value="KAL1517050.1"/>
    <property type="molecule type" value="Genomic_DNA"/>
</dbReference>
<evidence type="ECO:0000256" key="2">
    <source>
        <dbReference type="ARBA" id="ARBA00022737"/>
    </source>
</evidence>
<keyword evidence="4" id="KW-0862">Zinc</keyword>
<feature type="domain" description="C2H2-type" evidence="7">
    <location>
        <begin position="523"/>
        <end position="550"/>
    </location>
</feature>
<feature type="domain" description="C2H2-type" evidence="7">
    <location>
        <begin position="461"/>
        <end position="488"/>
    </location>
</feature>
<keyword evidence="3 5" id="KW-0863">Zinc-finger</keyword>
<dbReference type="Proteomes" id="UP001566132">
    <property type="component" value="Unassembled WGS sequence"/>
</dbReference>
<accession>A0ABD1FCN9</accession>
<comment type="caution">
    <text evidence="8">The sequence shown here is derived from an EMBL/GenBank/DDBJ whole genome shotgun (WGS) entry which is preliminary data.</text>
</comment>
<dbReference type="InterPro" id="IPR013087">
    <property type="entry name" value="Znf_C2H2_type"/>
</dbReference>
<dbReference type="AlphaFoldDB" id="A0ABD1FCN9"/>
<feature type="compositionally biased region" description="Acidic residues" evidence="6">
    <location>
        <begin position="96"/>
        <end position="107"/>
    </location>
</feature>
<feature type="compositionally biased region" description="Acidic residues" evidence="6">
    <location>
        <begin position="392"/>
        <end position="407"/>
    </location>
</feature>
<evidence type="ECO:0000256" key="3">
    <source>
        <dbReference type="ARBA" id="ARBA00022771"/>
    </source>
</evidence>
<evidence type="ECO:0000256" key="1">
    <source>
        <dbReference type="ARBA" id="ARBA00022723"/>
    </source>
</evidence>
<feature type="region of interest" description="Disordered" evidence="6">
    <location>
        <begin position="285"/>
        <end position="333"/>
    </location>
</feature>
<dbReference type="PROSITE" id="PS00028">
    <property type="entry name" value="ZINC_FINGER_C2H2_1"/>
    <property type="match status" value="8"/>
</dbReference>
<dbReference type="PANTHER" id="PTHR24408">
    <property type="entry name" value="ZINC FINGER PROTEIN"/>
    <property type="match status" value="1"/>
</dbReference>
<feature type="domain" description="C2H2-type" evidence="7">
    <location>
        <begin position="579"/>
        <end position="606"/>
    </location>
</feature>
<protein>
    <recommendedName>
        <fullName evidence="7">C2H2-type domain-containing protein</fullName>
    </recommendedName>
</protein>
<dbReference type="SMART" id="SM00355">
    <property type="entry name" value="ZnF_C2H2"/>
    <property type="match status" value="8"/>
</dbReference>
<name>A0ABD1FCN9_HYPHA</name>
<evidence type="ECO:0000256" key="5">
    <source>
        <dbReference type="PROSITE-ProRule" id="PRU00042"/>
    </source>
</evidence>